<dbReference type="OMA" id="CCAERIG"/>
<gene>
    <name evidence="2" type="ORF">ASPCADRAFT_9212</name>
</gene>
<accession>A0A1R3RBF8</accession>
<name>A0A1R3RBF8_ASPC5</name>
<evidence type="ECO:0000313" key="3">
    <source>
        <dbReference type="Proteomes" id="UP000188318"/>
    </source>
</evidence>
<dbReference type="Proteomes" id="UP000188318">
    <property type="component" value="Unassembled WGS sequence"/>
</dbReference>
<evidence type="ECO:0000313" key="2">
    <source>
        <dbReference type="EMBL" id="OOF91793.1"/>
    </source>
</evidence>
<keyword evidence="1" id="KW-0732">Signal</keyword>
<dbReference type="OrthoDB" id="4732505at2759"/>
<evidence type="ECO:0000256" key="1">
    <source>
        <dbReference type="SAM" id="SignalP"/>
    </source>
</evidence>
<dbReference type="AlphaFoldDB" id="A0A1R3RBF8"/>
<feature type="chain" id="PRO_5010327136" description="Cyanovirin-N domain-containing protein" evidence="1">
    <location>
        <begin position="26"/>
        <end position="198"/>
    </location>
</feature>
<reference evidence="3" key="1">
    <citation type="journal article" date="2017" name="Genome Biol.">
        <title>Comparative genomics reveals high biological diversity and specific adaptations in the industrially and medically important fungal genus Aspergillus.</title>
        <authorList>
            <person name="de Vries R.P."/>
            <person name="Riley R."/>
            <person name="Wiebenga A."/>
            <person name="Aguilar-Osorio G."/>
            <person name="Amillis S."/>
            <person name="Uchima C.A."/>
            <person name="Anderluh G."/>
            <person name="Asadollahi M."/>
            <person name="Askin M."/>
            <person name="Barry K."/>
            <person name="Battaglia E."/>
            <person name="Bayram O."/>
            <person name="Benocci T."/>
            <person name="Braus-Stromeyer S.A."/>
            <person name="Caldana C."/>
            <person name="Canovas D."/>
            <person name="Cerqueira G.C."/>
            <person name="Chen F."/>
            <person name="Chen W."/>
            <person name="Choi C."/>
            <person name="Clum A."/>
            <person name="Dos Santos R.A."/>
            <person name="Damasio A.R."/>
            <person name="Diallinas G."/>
            <person name="Emri T."/>
            <person name="Fekete E."/>
            <person name="Flipphi M."/>
            <person name="Freyberg S."/>
            <person name="Gallo A."/>
            <person name="Gournas C."/>
            <person name="Habgood R."/>
            <person name="Hainaut M."/>
            <person name="Harispe M.L."/>
            <person name="Henrissat B."/>
            <person name="Hilden K.S."/>
            <person name="Hope R."/>
            <person name="Hossain A."/>
            <person name="Karabika E."/>
            <person name="Karaffa L."/>
            <person name="Karanyi Z."/>
            <person name="Krasevec N."/>
            <person name="Kuo A."/>
            <person name="Kusch H."/>
            <person name="LaButti K."/>
            <person name="Lagendijk E.L."/>
            <person name="Lapidus A."/>
            <person name="Levasseur A."/>
            <person name="Lindquist E."/>
            <person name="Lipzen A."/>
            <person name="Logrieco A.F."/>
            <person name="MacCabe A."/>
            <person name="Maekelae M.R."/>
            <person name="Malavazi I."/>
            <person name="Melin P."/>
            <person name="Meyer V."/>
            <person name="Mielnichuk N."/>
            <person name="Miskei M."/>
            <person name="Molnar A.P."/>
            <person name="Mule G."/>
            <person name="Ngan C.Y."/>
            <person name="Orejas M."/>
            <person name="Orosz E."/>
            <person name="Ouedraogo J.P."/>
            <person name="Overkamp K.M."/>
            <person name="Park H.-S."/>
            <person name="Perrone G."/>
            <person name="Piumi F."/>
            <person name="Punt P.J."/>
            <person name="Ram A.F."/>
            <person name="Ramon A."/>
            <person name="Rauscher S."/>
            <person name="Record E."/>
            <person name="Riano-Pachon D.M."/>
            <person name="Robert V."/>
            <person name="Roehrig J."/>
            <person name="Ruller R."/>
            <person name="Salamov A."/>
            <person name="Salih N.S."/>
            <person name="Samson R.A."/>
            <person name="Sandor E."/>
            <person name="Sanguinetti M."/>
            <person name="Schuetze T."/>
            <person name="Sepcic K."/>
            <person name="Shelest E."/>
            <person name="Sherlock G."/>
            <person name="Sophianopoulou V."/>
            <person name="Squina F.M."/>
            <person name="Sun H."/>
            <person name="Susca A."/>
            <person name="Todd R.B."/>
            <person name="Tsang A."/>
            <person name="Unkles S.E."/>
            <person name="van de Wiele N."/>
            <person name="van Rossen-Uffink D."/>
            <person name="Oliveira J.V."/>
            <person name="Vesth T.C."/>
            <person name="Visser J."/>
            <person name="Yu J.-H."/>
            <person name="Zhou M."/>
            <person name="Andersen M.R."/>
            <person name="Archer D.B."/>
            <person name="Baker S.E."/>
            <person name="Benoit I."/>
            <person name="Brakhage A.A."/>
            <person name="Braus G.H."/>
            <person name="Fischer R."/>
            <person name="Frisvad J.C."/>
            <person name="Goldman G.H."/>
            <person name="Houbraken J."/>
            <person name="Oakley B."/>
            <person name="Pocsi I."/>
            <person name="Scazzocchio C."/>
            <person name="Seiboth B."/>
            <person name="vanKuyk P.A."/>
            <person name="Wortman J."/>
            <person name="Dyer P.S."/>
            <person name="Grigoriev I.V."/>
        </authorList>
    </citation>
    <scope>NUCLEOTIDE SEQUENCE [LARGE SCALE GENOMIC DNA]</scope>
    <source>
        <strain evidence="3">ITEM 5010</strain>
    </source>
</reference>
<proteinExistence type="predicted"/>
<sequence>MHPFQSIPWSTLLSSILMLSTTVEGVGIRHHKKHSCKGNIFVQCSSIASYTCCGSSRALESTRFLGLGDSYLGAVCTKKKSSDCGSVAKSSTGSNLCLSHKNIKGAFWLDCTRCSKRGIVIDGDDEDTDPTGDYSDFNVTAVVEPDLIGFNGYTFHINHNVPQNITDAFEALADEDASVEDFPDYLWDYYAGMVDDEE</sequence>
<evidence type="ECO:0008006" key="4">
    <source>
        <dbReference type="Google" id="ProtNLM"/>
    </source>
</evidence>
<dbReference type="VEuPathDB" id="FungiDB:ASPCADRAFT_9212"/>
<keyword evidence="3" id="KW-1185">Reference proteome</keyword>
<protein>
    <recommendedName>
        <fullName evidence="4">Cyanovirin-N domain-containing protein</fullName>
    </recommendedName>
</protein>
<organism evidence="2 3">
    <name type="scientific">Aspergillus carbonarius (strain ITEM 5010)</name>
    <dbReference type="NCBI Taxonomy" id="602072"/>
    <lineage>
        <taxon>Eukaryota</taxon>
        <taxon>Fungi</taxon>
        <taxon>Dikarya</taxon>
        <taxon>Ascomycota</taxon>
        <taxon>Pezizomycotina</taxon>
        <taxon>Eurotiomycetes</taxon>
        <taxon>Eurotiomycetidae</taxon>
        <taxon>Eurotiales</taxon>
        <taxon>Aspergillaceae</taxon>
        <taxon>Aspergillus</taxon>
        <taxon>Aspergillus subgen. Circumdati</taxon>
    </lineage>
</organism>
<dbReference type="EMBL" id="KV907509">
    <property type="protein sequence ID" value="OOF91793.1"/>
    <property type="molecule type" value="Genomic_DNA"/>
</dbReference>
<feature type="signal peptide" evidence="1">
    <location>
        <begin position="1"/>
        <end position="25"/>
    </location>
</feature>